<dbReference type="Pfam" id="PF00705">
    <property type="entry name" value="PCNA_N"/>
    <property type="match status" value="1"/>
</dbReference>
<dbReference type="EMBL" id="CP015363">
    <property type="protein sequence ID" value="ARD84351.1"/>
    <property type="molecule type" value="Genomic_DNA"/>
</dbReference>
<dbReference type="InterPro" id="IPR000730">
    <property type="entry name" value="Pr_cel_nuc_antig"/>
</dbReference>
<keyword evidence="7" id="KW-1185">Reference proteome</keyword>
<reference evidence="6 8" key="2">
    <citation type="submission" date="2020-05" db="EMBL/GenBank/DDBJ databases">
        <authorList>
            <person name="Zhang R."/>
        </authorList>
    </citation>
    <scope>NUCLEOTIDE SEQUENCE [LARGE SCALE GENOMIC DNA]</scope>
    <source>
        <strain evidence="6 8">DSM 28986</strain>
    </source>
</reference>
<dbReference type="Proteomes" id="UP000192050">
    <property type="component" value="Chromosome"/>
</dbReference>
<dbReference type="Gene3D" id="3.70.10.10">
    <property type="match status" value="1"/>
</dbReference>
<dbReference type="InterPro" id="IPR022648">
    <property type="entry name" value="Pr_cel_nuc_antig_N"/>
</dbReference>
<dbReference type="GO" id="GO:0006275">
    <property type="term" value="P:regulation of DNA replication"/>
    <property type="evidence" value="ECO:0007669"/>
    <property type="project" value="UniProtKB-UniRule"/>
</dbReference>
<dbReference type="GO" id="GO:0030337">
    <property type="term" value="F:DNA polymerase processivity factor activity"/>
    <property type="evidence" value="ECO:0007669"/>
    <property type="project" value="UniProtKB-UniRule"/>
</dbReference>
<dbReference type="GO" id="GO:0006272">
    <property type="term" value="P:leading strand elongation"/>
    <property type="evidence" value="ECO:0007669"/>
    <property type="project" value="TreeGrafter"/>
</dbReference>
<keyword evidence="1 3" id="KW-0235">DNA replication</keyword>
<evidence type="ECO:0000313" key="6">
    <source>
        <dbReference type="EMBL" id="NOL60563.1"/>
    </source>
</evidence>
<dbReference type="KEGG" id="fai:FAD_0435"/>
<dbReference type="HAMAP" id="MF_00317">
    <property type="entry name" value="DNApol_clamp_arch"/>
    <property type="match status" value="1"/>
</dbReference>
<comment type="similarity">
    <text evidence="3">Belongs to the PCNA family.</text>
</comment>
<organism evidence="5 7">
    <name type="scientific">Ferroplasma acidiphilum</name>
    <dbReference type="NCBI Taxonomy" id="74969"/>
    <lineage>
        <taxon>Archaea</taxon>
        <taxon>Methanobacteriati</taxon>
        <taxon>Thermoplasmatota</taxon>
        <taxon>Thermoplasmata</taxon>
        <taxon>Thermoplasmatales</taxon>
        <taxon>Ferroplasmaceae</taxon>
        <taxon>Ferroplasma</taxon>
    </lineage>
</organism>
<sequence>MTRMNISVKNLRDVVDMLGTVVTEAKFKIGQQGISVNAVDPAHVAMVSLEIPKGILLEYDVESEEELSLDLEKVKGILKLASGNDSFIITKDKEKLRFEIGNIIKSISLLDNSQISTPRVPQIVAEDYIVINKGDLEKGLKAAEDVSDAIRFTMNPDSFSAKSMSDADESEMILPGDKLKEIQCHESIKSSYPLEYLLKFMRSISPNEEVKLSFKSDYPLTIEFNLGSESADRIKGRFLLAPRMES</sequence>
<evidence type="ECO:0000313" key="5">
    <source>
        <dbReference type="EMBL" id="ARD84351.1"/>
    </source>
</evidence>
<evidence type="ECO:0000313" key="8">
    <source>
        <dbReference type="Proteomes" id="UP000546917"/>
    </source>
</evidence>
<evidence type="ECO:0000256" key="2">
    <source>
        <dbReference type="ARBA" id="ARBA00023125"/>
    </source>
</evidence>
<feature type="domain" description="Proliferating cell nuclear antigen PCNA N-terminal" evidence="4">
    <location>
        <begin position="11"/>
        <end position="94"/>
    </location>
</feature>
<comment type="function">
    <text evidence="3">Sliding clamp subunit that acts as a moving platform for DNA processing. Responsible for tethering the catalytic subunit of DNA polymerase and other proteins to DNA during high-speed replication.</text>
</comment>
<evidence type="ECO:0000256" key="1">
    <source>
        <dbReference type="ARBA" id="ARBA00022705"/>
    </source>
</evidence>
<dbReference type="PRINTS" id="PR00339">
    <property type="entry name" value="PCNACYCLIN"/>
</dbReference>
<dbReference type="AlphaFoldDB" id="A0A1V0N2N6"/>
<dbReference type="OrthoDB" id="14749at2157"/>
<proteinExistence type="inferred from homology"/>
<dbReference type="PANTHER" id="PTHR11352:SF0">
    <property type="entry name" value="PROLIFERATING CELL NUCLEAR ANTIGEN"/>
    <property type="match status" value="1"/>
</dbReference>
<dbReference type="NCBIfam" id="NF002222">
    <property type="entry name" value="PRK01115.1-5"/>
    <property type="match status" value="1"/>
</dbReference>
<evidence type="ECO:0000259" key="4">
    <source>
        <dbReference type="Pfam" id="PF00705"/>
    </source>
</evidence>
<dbReference type="EMBL" id="JABGBP010000248">
    <property type="protein sequence ID" value="NOL60563.1"/>
    <property type="molecule type" value="Genomic_DNA"/>
</dbReference>
<name>A0A1V0N2N6_9ARCH</name>
<keyword evidence="2 3" id="KW-0238">DNA-binding</keyword>
<dbReference type="CDD" id="cd00577">
    <property type="entry name" value="PCNA"/>
    <property type="match status" value="1"/>
</dbReference>
<dbReference type="Proteomes" id="UP000546917">
    <property type="component" value="Unassembled WGS sequence"/>
</dbReference>
<dbReference type="InterPro" id="IPR046938">
    <property type="entry name" value="DNA_clamp_sf"/>
</dbReference>
<protein>
    <recommendedName>
        <fullName evidence="3">DNA polymerase sliding clamp</fullName>
    </recommendedName>
    <alternativeName>
        <fullName evidence="3">Proliferating cell nuclear antigen homolog</fullName>
        <shortName evidence="3">PCNA</shortName>
    </alternativeName>
</protein>
<dbReference type="STRING" id="74969.FAD_0435"/>
<comment type="subunit">
    <text evidence="3">Homotrimer. The subunits circularize to form a toroid; DNA passes through its center. Replication factor C (RFC) is required to load the toroid on the DNA.</text>
</comment>
<evidence type="ECO:0000313" key="7">
    <source>
        <dbReference type="Proteomes" id="UP000192050"/>
    </source>
</evidence>
<dbReference type="GeneID" id="16025637"/>
<dbReference type="GO" id="GO:0003677">
    <property type="term" value="F:DNA binding"/>
    <property type="evidence" value="ECO:0007669"/>
    <property type="project" value="UniProtKB-UniRule"/>
</dbReference>
<reference evidence="5 7" key="1">
    <citation type="submission" date="2011-10" db="EMBL/GenBank/DDBJ databases">
        <title>Metabolic and evolutionary patterns in the extreme acidophile Ferroplasma acidiphilum.</title>
        <authorList>
            <person name="Golyshina O.V."/>
            <person name="Kozyavkin S.A."/>
            <person name="Tatusov R.L."/>
            <person name="Slesarev A.I."/>
            <person name="Golyshin P.N."/>
        </authorList>
    </citation>
    <scope>NUCLEOTIDE SEQUENCE [LARGE SCALE GENOMIC DNA]</scope>
    <source>
        <strain evidence="5">Berkeley</strain>
        <strain evidence="7">Y</strain>
    </source>
</reference>
<dbReference type="SUPFAM" id="SSF55979">
    <property type="entry name" value="DNA clamp"/>
    <property type="match status" value="2"/>
</dbReference>
<dbReference type="RefSeq" id="WP_019841680.1">
    <property type="nucleotide sequence ID" value="NZ_CP015363.1"/>
</dbReference>
<evidence type="ECO:0000256" key="3">
    <source>
        <dbReference type="HAMAP-Rule" id="MF_00317"/>
    </source>
</evidence>
<dbReference type="PANTHER" id="PTHR11352">
    <property type="entry name" value="PROLIFERATING CELL NUCLEAR ANTIGEN"/>
    <property type="match status" value="1"/>
</dbReference>
<accession>A0A1V0N2N6</accession>
<gene>
    <name evidence="3" type="primary">pcn</name>
    <name evidence="5" type="ORF">FAD_0435</name>
    <name evidence="6" type="ORF">HLB00_06935</name>
</gene>